<gene>
    <name evidence="2" type="ORF">SAMN05660297_03512</name>
</gene>
<protein>
    <submittedName>
        <fullName evidence="2">Uncharacterized protein</fullName>
    </submittedName>
</protein>
<keyword evidence="1" id="KW-1133">Transmembrane helix</keyword>
<dbReference type="RefSeq" id="WP_090446899.1">
    <property type="nucleotide sequence ID" value="NZ_FOHU01000034.1"/>
</dbReference>
<feature type="transmembrane region" description="Helical" evidence="1">
    <location>
        <begin position="43"/>
        <end position="62"/>
    </location>
</feature>
<evidence type="ECO:0000313" key="2">
    <source>
        <dbReference type="EMBL" id="SET79064.1"/>
    </source>
</evidence>
<feature type="transmembrane region" description="Helical" evidence="1">
    <location>
        <begin position="6"/>
        <end position="22"/>
    </location>
</feature>
<keyword evidence="1" id="KW-0472">Membrane</keyword>
<dbReference type="AlphaFoldDB" id="A0A1I0H674"/>
<feature type="transmembrane region" description="Helical" evidence="1">
    <location>
        <begin position="68"/>
        <end position="89"/>
    </location>
</feature>
<organism evidence="2 3">
    <name type="scientific">Natronincola peptidivorans</name>
    <dbReference type="NCBI Taxonomy" id="426128"/>
    <lineage>
        <taxon>Bacteria</taxon>
        <taxon>Bacillati</taxon>
        <taxon>Bacillota</taxon>
        <taxon>Clostridia</taxon>
        <taxon>Peptostreptococcales</taxon>
        <taxon>Natronincolaceae</taxon>
        <taxon>Natronincola</taxon>
    </lineage>
</organism>
<keyword evidence="1" id="KW-0812">Transmembrane</keyword>
<dbReference type="Proteomes" id="UP000199568">
    <property type="component" value="Unassembled WGS sequence"/>
</dbReference>
<reference evidence="2 3" key="1">
    <citation type="submission" date="2016-10" db="EMBL/GenBank/DDBJ databases">
        <authorList>
            <person name="de Groot N.N."/>
        </authorList>
    </citation>
    <scope>NUCLEOTIDE SEQUENCE [LARGE SCALE GENOMIC DNA]</scope>
    <source>
        <strain evidence="2 3">DSM 18979</strain>
    </source>
</reference>
<sequence>MLEPPFGIFSVLFSFFLFNLLINKTNLLDFLLSKDKSIKRTQAIIILIFLLLIPVFITMVDIKVSKEIQWLIYFPFTVFTFTKLFNIIFPNKKSTKER</sequence>
<keyword evidence="3" id="KW-1185">Reference proteome</keyword>
<evidence type="ECO:0000313" key="3">
    <source>
        <dbReference type="Proteomes" id="UP000199568"/>
    </source>
</evidence>
<dbReference type="STRING" id="426128.SAMN05660297_03512"/>
<dbReference type="EMBL" id="FOHU01000034">
    <property type="protein sequence ID" value="SET79064.1"/>
    <property type="molecule type" value="Genomic_DNA"/>
</dbReference>
<proteinExistence type="predicted"/>
<evidence type="ECO:0000256" key="1">
    <source>
        <dbReference type="SAM" id="Phobius"/>
    </source>
</evidence>
<name>A0A1I0H674_9FIRM</name>
<accession>A0A1I0H674</accession>